<dbReference type="InterPro" id="IPR000938">
    <property type="entry name" value="CAP-Gly_domain"/>
</dbReference>
<dbReference type="Gene3D" id="2.30.30.190">
    <property type="entry name" value="CAP Gly-rich-like domain"/>
    <property type="match status" value="1"/>
</dbReference>
<name>A0AA35K7R1_9SAUR</name>
<evidence type="ECO:0000313" key="5">
    <source>
        <dbReference type="Proteomes" id="UP001178461"/>
    </source>
</evidence>
<feature type="coiled-coil region" evidence="1">
    <location>
        <begin position="420"/>
        <end position="528"/>
    </location>
</feature>
<dbReference type="PROSITE" id="PS50245">
    <property type="entry name" value="CAP_GLY_2"/>
    <property type="match status" value="1"/>
</dbReference>
<feature type="region of interest" description="Disordered" evidence="2">
    <location>
        <begin position="547"/>
        <end position="567"/>
    </location>
</feature>
<dbReference type="EMBL" id="OX395129">
    <property type="protein sequence ID" value="CAI5772377.1"/>
    <property type="molecule type" value="Genomic_DNA"/>
</dbReference>
<feature type="domain" description="CAP-Gly" evidence="3">
    <location>
        <begin position="689"/>
        <end position="732"/>
    </location>
</feature>
<evidence type="ECO:0000256" key="2">
    <source>
        <dbReference type="SAM" id="MobiDB-lite"/>
    </source>
</evidence>
<dbReference type="SUPFAM" id="SSF74924">
    <property type="entry name" value="Cap-Gly domain"/>
    <property type="match status" value="1"/>
</dbReference>
<gene>
    <name evidence="4" type="ORF">PODLI_1B037194</name>
</gene>
<dbReference type="InterPro" id="IPR036859">
    <property type="entry name" value="CAP-Gly_dom_sf"/>
</dbReference>
<sequence>MRFLVERGRAGRRRLRRHSRKASADLLLSFGIAAARHRPWSFLLLPGRQAARAANGSAKAHQNGESWREIRGVCKEPSELMGSDGYNGAHLGTDDWLASPRTISDAEDEATARENIHTDTEKEPVMKEPLVLITDWDPRALPSQEEESLRRSRYRLGGSADSILSLTSSHSLLPLEWKILRSSQSENTLAHFSDATLENTEGGHKDSSDNNQDVVDDIIGDEVAFKVCTRMLNHNLGAAYTADSRTAFPVIHNGSPSPKDANYSKKTSDSSQCKHILHPRTEKFPDVGMQVNQAHNSADRKDSSLTDQLWTAAASANNLHNIAVSNGWEGNSYHHKLTKKGRSPAMSEFLLKSPDENKQEFHQPMKNVQAKRQVLLNGQSPHADDGKLYGKEIEFLNEELSTCSLPKFECNSPGILQQQIVNLKSQITDLQEANETAVLELAKADEEISQLKNEMAQLKSDYMQKLADSKEENLNLKKKINRMHSRHDPVDTYEQTLHEEICELRAESRRLREIGHQLNEENHRLKEELWDVKRKYEWLVHTVAGKQDEKIQERSRKNASSPSSINSESTEFLISGYCDTGLAKENRDLKDDASEEVTKASSINFPCITQHNQTSHENYDQSISSSSSSGVSQVDTCNKYYPNRICLDKAALSRRPFAPRNVTDLKVGNLVKFSCPAGKISKGTVKYLGPLLGREEDYLGIELEGDQIGRHDGTFQGTRYFLCAPNKGVFVNFSKIIIAWE</sequence>
<feature type="compositionally biased region" description="Basic and acidic residues" evidence="2">
    <location>
        <begin position="547"/>
        <end position="556"/>
    </location>
</feature>
<feature type="region of interest" description="Disordered" evidence="2">
    <location>
        <begin position="254"/>
        <end position="273"/>
    </location>
</feature>
<dbReference type="Proteomes" id="UP001178461">
    <property type="component" value="Chromosome 4"/>
</dbReference>
<protein>
    <submittedName>
        <fullName evidence="4">CAP-Gly domain-containing protein</fullName>
    </submittedName>
</protein>
<proteinExistence type="predicted"/>
<evidence type="ECO:0000259" key="3">
    <source>
        <dbReference type="PROSITE" id="PS50245"/>
    </source>
</evidence>
<evidence type="ECO:0000256" key="1">
    <source>
        <dbReference type="SAM" id="Coils"/>
    </source>
</evidence>
<organism evidence="4 5">
    <name type="scientific">Podarcis lilfordi</name>
    <name type="common">Lilford's wall lizard</name>
    <dbReference type="NCBI Taxonomy" id="74358"/>
    <lineage>
        <taxon>Eukaryota</taxon>
        <taxon>Metazoa</taxon>
        <taxon>Chordata</taxon>
        <taxon>Craniata</taxon>
        <taxon>Vertebrata</taxon>
        <taxon>Euteleostomi</taxon>
        <taxon>Lepidosauria</taxon>
        <taxon>Squamata</taxon>
        <taxon>Bifurcata</taxon>
        <taxon>Unidentata</taxon>
        <taxon>Episquamata</taxon>
        <taxon>Laterata</taxon>
        <taxon>Lacertibaenia</taxon>
        <taxon>Lacertidae</taxon>
        <taxon>Podarcis</taxon>
    </lineage>
</organism>
<reference evidence="4" key="1">
    <citation type="submission" date="2022-12" db="EMBL/GenBank/DDBJ databases">
        <authorList>
            <person name="Alioto T."/>
            <person name="Alioto T."/>
            <person name="Gomez Garrido J."/>
        </authorList>
    </citation>
    <scope>NUCLEOTIDE SEQUENCE</scope>
</reference>
<dbReference type="Pfam" id="PF01302">
    <property type="entry name" value="CAP_GLY"/>
    <property type="match status" value="1"/>
</dbReference>
<feature type="compositionally biased region" description="Low complexity" evidence="2">
    <location>
        <begin position="558"/>
        <end position="567"/>
    </location>
</feature>
<keyword evidence="1" id="KW-0175">Coiled coil</keyword>
<keyword evidence="5" id="KW-1185">Reference proteome</keyword>
<dbReference type="SMART" id="SM01052">
    <property type="entry name" value="CAP_GLY"/>
    <property type="match status" value="1"/>
</dbReference>
<evidence type="ECO:0000313" key="4">
    <source>
        <dbReference type="EMBL" id="CAI5772377.1"/>
    </source>
</evidence>
<dbReference type="AlphaFoldDB" id="A0AA35K7R1"/>
<accession>A0AA35K7R1</accession>